<feature type="transmembrane region" description="Helical" evidence="1">
    <location>
        <begin position="186"/>
        <end position="205"/>
    </location>
</feature>
<sequence>MAGFLATVLIVVVKLMLEFWNVRLPVYNLSPGQLRRVMSSSADSICPFHVVPPLSDDQEFLNFRAQRYISFRDHSWESVAPKLDHLKMLYDDSTSEDAMKWVAEQLLFLDLDDLDLQRIQKASLIYLTAFVVALLWLRVWPFAGGEHFIGYTIFREVHLFVHLRFIFAGVTAGGRHEKGGVDSEFWIVWALFVGSIRIALILARSRLSEIQWGRTNSSKRCDFFDLYRVATMAFVCLTISSLLATLPMVSTVKISVLYRLFMFLDGVNLVALSSVLTASVIAQVNPRVSTSEDRPTSTPVLLLMLLSQISEFVFYAVALWFGFFVRSRVFALAFVPICVQWGRILYGDLKLLSGGRKKKVAVSESNGERDLTTDT</sequence>
<gene>
    <name evidence="2" type="ORF">QR680_009538</name>
</gene>
<feature type="transmembrane region" description="Helical" evidence="1">
    <location>
        <begin position="226"/>
        <end position="250"/>
    </location>
</feature>
<keyword evidence="1" id="KW-1133">Transmembrane helix</keyword>
<keyword evidence="1" id="KW-0812">Transmembrane</keyword>
<reference evidence="2" key="1">
    <citation type="submission" date="2023-06" db="EMBL/GenBank/DDBJ databases">
        <title>Genomic analysis of the entomopathogenic nematode Steinernema hermaphroditum.</title>
        <authorList>
            <person name="Schwarz E.M."/>
            <person name="Heppert J.K."/>
            <person name="Baniya A."/>
            <person name="Schwartz H.T."/>
            <person name="Tan C.-H."/>
            <person name="Antoshechkin I."/>
            <person name="Sternberg P.W."/>
            <person name="Goodrich-Blair H."/>
            <person name="Dillman A.R."/>
        </authorList>
    </citation>
    <scope>NUCLEOTIDE SEQUENCE</scope>
    <source>
        <strain evidence="2">PS9179</strain>
        <tissue evidence="2">Whole animal</tissue>
    </source>
</reference>
<comment type="caution">
    <text evidence="2">The sequence shown here is derived from an EMBL/GenBank/DDBJ whole genome shotgun (WGS) entry which is preliminary data.</text>
</comment>
<keyword evidence="3" id="KW-1185">Reference proteome</keyword>
<name>A0AA39M9M2_9BILA</name>
<feature type="transmembrane region" description="Helical" evidence="1">
    <location>
        <begin position="301"/>
        <end position="323"/>
    </location>
</feature>
<organism evidence="2 3">
    <name type="scientific">Steinernema hermaphroditum</name>
    <dbReference type="NCBI Taxonomy" id="289476"/>
    <lineage>
        <taxon>Eukaryota</taxon>
        <taxon>Metazoa</taxon>
        <taxon>Ecdysozoa</taxon>
        <taxon>Nematoda</taxon>
        <taxon>Chromadorea</taxon>
        <taxon>Rhabditida</taxon>
        <taxon>Tylenchina</taxon>
        <taxon>Panagrolaimomorpha</taxon>
        <taxon>Strongyloidoidea</taxon>
        <taxon>Steinernematidae</taxon>
        <taxon>Steinernema</taxon>
    </lineage>
</organism>
<accession>A0AA39M9M2</accession>
<feature type="transmembrane region" description="Helical" evidence="1">
    <location>
        <begin position="256"/>
        <end position="281"/>
    </location>
</feature>
<feature type="transmembrane region" description="Helical" evidence="1">
    <location>
        <begin position="124"/>
        <end position="143"/>
    </location>
</feature>
<keyword evidence="1" id="KW-0472">Membrane</keyword>
<dbReference type="EMBL" id="JAUCMV010000001">
    <property type="protein sequence ID" value="KAK0426107.1"/>
    <property type="molecule type" value="Genomic_DNA"/>
</dbReference>
<dbReference type="AlphaFoldDB" id="A0AA39M9M2"/>
<evidence type="ECO:0000313" key="3">
    <source>
        <dbReference type="Proteomes" id="UP001175271"/>
    </source>
</evidence>
<dbReference type="Proteomes" id="UP001175271">
    <property type="component" value="Unassembled WGS sequence"/>
</dbReference>
<protein>
    <submittedName>
        <fullName evidence="2">Uncharacterized protein</fullName>
    </submittedName>
</protein>
<evidence type="ECO:0000313" key="2">
    <source>
        <dbReference type="EMBL" id="KAK0426107.1"/>
    </source>
</evidence>
<proteinExistence type="predicted"/>
<evidence type="ECO:0000256" key="1">
    <source>
        <dbReference type="SAM" id="Phobius"/>
    </source>
</evidence>
<feature type="transmembrane region" description="Helical" evidence="1">
    <location>
        <begin position="6"/>
        <end position="26"/>
    </location>
</feature>